<dbReference type="EMBL" id="JAVIGA010000002">
    <property type="protein sequence ID" value="MDQ9125487.1"/>
    <property type="molecule type" value="Genomic_DNA"/>
</dbReference>
<accession>A0AAJ1Y9E5</accession>
<comment type="caution">
    <text evidence="1">The sequence shown here is derived from an EMBL/GenBank/DDBJ whole genome shotgun (WGS) entry which is preliminary data.</text>
</comment>
<protein>
    <submittedName>
        <fullName evidence="1">Thermostable hemolysin</fullName>
    </submittedName>
</protein>
<sequence length="215" mass="24407">MMSMHIQAPYQLSFAENHEHRALLQAYIQHEYGRQFNALIPHFLPYLLGMYRADGVLVGACGLNRADNSVLYLERYLDAPIEEVAVAQTGIILPRNRLVEIGNFACSESGNARIMFAAICRLLYENQFEYVAFTGTKKLRNIFHRLHLTPLELVPALPDRMGEDAQDWGEYYQGQPCVMVGDLKQGRQILSETSLLLSLFGPMPDIFPVQMSVQL</sequence>
<dbReference type="InterPro" id="IPR022050">
    <property type="entry name" value="T_hemolysin"/>
</dbReference>
<gene>
    <name evidence="1" type="ORF">RDT67_03470</name>
</gene>
<organism evidence="1 2">
    <name type="scientific">Serratia fonticola</name>
    <dbReference type="NCBI Taxonomy" id="47917"/>
    <lineage>
        <taxon>Bacteria</taxon>
        <taxon>Pseudomonadati</taxon>
        <taxon>Pseudomonadota</taxon>
        <taxon>Gammaproteobacteria</taxon>
        <taxon>Enterobacterales</taxon>
        <taxon>Yersiniaceae</taxon>
        <taxon>Serratia</taxon>
    </lineage>
</organism>
<dbReference type="Proteomes" id="UP001224622">
    <property type="component" value="Unassembled WGS sequence"/>
</dbReference>
<evidence type="ECO:0000313" key="2">
    <source>
        <dbReference type="Proteomes" id="UP001224622"/>
    </source>
</evidence>
<dbReference type="Pfam" id="PF12261">
    <property type="entry name" value="T_hemolysin"/>
    <property type="match status" value="1"/>
</dbReference>
<name>A0AAJ1Y9E5_SERFO</name>
<dbReference type="RefSeq" id="WP_309046704.1">
    <property type="nucleotide sequence ID" value="NZ_JAVIGA010000002.1"/>
</dbReference>
<proteinExistence type="predicted"/>
<dbReference type="AlphaFoldDB" id="A0AAJ1Y9E5"/>
<reference evidence="1" key="1">
    <citation type="submission" date="2023-08" db="EMBL/GenBank/DDBJ databases">
        <title>The Comparative Genomic Analysis of Yersiniaceae from Polar Regions.</title>
        <authorList>
            <person name="Goncharov A."/>
            <person name="Aslanov B."/>
            <person name="Kolodzhieva V."/>
            <person name="Azarov D."/>
            <person name="Mochov A."/>
            <person name="Lebedeva E."/>
        </authorList>
    </citation>
    <scope>NUCLEOTIDE SEQUENCE</scope>
    <source>
        <strain evidence="1">Vf</strain>
    </source>
</reference>
<evidence type="ECO:0000313" key="1">
    <source>
        <dbReference type="EMBL" id="MDQ9125487.1"/>
    </source>
</evidence>